<dbReference type="EMBL" id="CP065592">
    <property type="protein sequence ID" value="QPQ55423.1"/>
    <property type="molecule type" value="Genomic_DNA"/>
</dbReference>
<organism evidence="1 2">
    <name type="scientific">Allosphingosinicella flava</name>
    <dbReference type="NCBI Taxonomy" id="2771430"/>
    <lineage>
        <taxon>Bacteria</taxon>
        <taxon>Pseudomonadati</taxon>
        <taxon>Pseudomonadota</taxon>
        <taxon>Alphaproteobacteria</taxon>
        <taxon>Sphingomonadales</taxon>
        <taxon>Sphingomonadaceae</taxon>
        <taxon>Allosphingosinicella</taxon>
    </lineage>
</organism>
<dbReference type="Proteomes" id="UP000594873">
    <property type="component" value="Chromosome"/>
</dbReference>
<dbReference type="RefSeq" id="WP_200972098.1">
    <property type="nucleotide sequence ID" value="NZ_CP065592.1"/>
</dbReference>
<reference evidence="1 2" key="1">
    <citation type="submission" date="2020-11" db="EMBL/GenBank/DDBJ databases">
        <title>Genome seq and assembly of Sphingosinicella sp.</title>
        <authorList>
            <person name="Chhetri G."/>
        </authorList>
    </citation>
    <scope>NUCLEOTIDE SEQUENCE [LARGE SCALE GENOMIC DNA]</scope>
    <source>
        <strain evidence="1 2">UDD2</strain>
    </source>
</reference>
<dbReference type="KEGG" id="sflv:IC614_02090"/>
<evidence type="ECO:0000313" key="2">
    <source>
        <dbReference type="Proteomes" id="UP000594873"/>
    </source>
</evidence>
<sequence length="209" mass="23892">MNEFDDAFMAKLRGTLRIAGRAHDERIKRLQTRLQEVGRHYRHVIATTPSDLPNAPMNKSLTQRASWLETQVINPLKRLAEALEPAQRSMFSTWPEDSKPPLIPDFDTLHAQLEELAVFADYLHGCLRYQQSEDAGHSQEIRAMLVYDIVRALVEFVPEVPPSRGTYDAVDKRYIGSFPEAVIAIYHEITDAYDERLDRLLAQFSSGPI</sequence>
<name>A0A7T2GKA1_9SPHN</name>
<proteinExistence type="predicted"/>
<gene>
    <name evidence="1" type="ORF">IC614_02090</name>
</gene>
<evidence type="ECO:0000313" key="1">
    <source>
        <dbReference type="EMBL" id="QPQ55423.1"/>
    </source>
</evidence>
<keyword evidence="2" id="KW-1185">Reference proteome</keyword>
<protein>
    <submittedName>
        <fullName evidence="1">Uncharacterized protein</fullName>
    </submittedName>
</protein>
<dbReference type="AlphaFoldDB" id="A0A7T2GKA1"/>
<accession>A0A7T2GKA1</accession>